<gene>
    <name evidence="1" type="ORF">HNR46_001169</name>
</gene>
<dbReference type="EMBL" id="JACHFD010000004">
    <property type="protein sequence ID" value="MBB5350935.1"/>
    <property type="molecule type" value="Genomic_DNA"/>
</dbReference>
<dbReference type="AlphaFoldDB" id="A0A840UYX0"/>
<keyword evidence="2" id="KW-1185">Reference proteome</keyword>
<comment type="caution">
    <text evidence="1">The sequence shown here is derived from an EMBL/GenBank/DDBJ whole genome shotgun (WGS) entry which is preliminary data.</text>
</comment>
<evidence type="ECO:0000313" key="1">
    <source>
        <dbReference type="EMBL" id="MBB5350935.1"/>
    </source>
</evidence>
<accession>A0A840UYX0</accession>
<organism evidence="1 2">
    <name type="scientific">Haloferula luteola</name>
    <dbReference type="NCBI Taxonomy" id="595692"/>
    <lineage>
        <taxon>Bacteria</taxon>
        <taxon>Pseudomonadati</taxon>
        <taxon>Verrucomicrobiota</taxon>
        <taxon>Verrucomicrobiia</taxon>
        <taxon>Verrucomicrobiales</taxon>
        <taxon>Verrucomicrobiaceae</taxon>
        <taxon>Haloferula</taxon>
    </lineage>
</organism>
<name>A0A840UYX0_9BACT</name>
<reference evidence="1 2" key="1">
    <citation type="submission" date="2020-08" db="EMBL/GenBank/DDBJ databases">
        <title>Genomic Encyclopedia of Type Strains, Phase IV (KMG-IV): sequencing the most valuable type-strain genomes for metagenomic binning, comparative biology and taxonomic classification.</title>
        <authorList>
            <person name="Goeker M."/>
        </authorList>
    </citation>
    <scope>NUCLEOTIDE SEQUENCE [LARGE SCALE GENOMIC DNA]</scope>
    <source>
        <strain evidence="1 2">YC6886</strain>
    </source>
</reference>
<dbReference type="RefSeq" id="WP_184016655.1">
    <property type="nucleotide sequence ID" value="NZ_JACHFD010000004.1"/>
</dbReference>
<dbReference type="Proteomes" id="UP000557717">
    <property type="component" value="Unassembled WGS sequence"/>
</dbReference>
<protein>
    <submittedName>
        <fullName evidence="1">Uncharacterized protein</fullName>
    </submittedName>
</protein>
<sequence length="73" mass="7842">MTKHGACEMIYTPEHVIDPDTGVIVAAEVRLGDQDLAVRVLATGEVPALDHQSAIHSMLMHGNHSSSRAISPR</sequence>
<evidence type="ECO:0000313" key="2">
    <source>
        <dbReference type="Proteomes" id="UP000557717"/>
    </source>
</evidence>
<proteinExistence type="predicted"/>